<keyword evidence="2" id="KW-1185">Reference proteome</keyword>
<dbReference type="PATRIC" id="fig|1393034.3.peg.326"/>
<reference evidence="2" key="1">
    <citation type="submission" date="2016-01" db="EMBL/GenBank/DDBJ databases">
        <authorList>
            <person name="Mitreva M."/>
            <person name="Pepin K.H."/>
            <person name="Mihindukulasuriya K.A."/>
            <person name="Fulton R."/>
            <person name="Fronick C."/>
            <person name="O'Laughlin M."/>
            <person name="Miner T."/>
            <person name="Herter B."/>
            <person name="Rosa B.A."/>
            <person name="Cordes M."/>
            <person name="Tomlinson C."/>
            <person name="Wollam A."/>
            <person name="Palsikar V.B."/>
            <person name="Mardis E.R."/>
            <person name="Wilson R.K."/>
        </authorList>
    </citation>
    <scope>NUCLEOTIDE SEQUENCE [LARGE SCALE GENOMIC DNA]</scope>
    <source>
        <strain evidence="2">DNF00019</strain>
    </source>
</reference>
<dbReference type="EMBL" id="LSCR01000005">
    <property type="protein sequence ID" value="KXB35255.1"/>
    <property type="molecule type" value="Genomic_DNA"/>
</dbReference>
<name>A0A133XWC1_9ACTN</name>
<sequence length="40" mass="4472">MDTTNKTTVKSYMVCSPARDLRVAYTRLHADATKMHACIA</sequence>
<dbReference type="Proteomes" id="UP000070675">
    <property type="component" value="Unassembled WGS sequence"/>
</dbReference>
<proteinExistence type="predicted"/>
<protein>
    <submittedName>
        <fullName evidence="1">Uncharacterized protein</fullName>
    </submittedName>
</protein>
<evidence type="ECO:0000313" key="1">
    <source>
        <dbReference type="EMBL" id="KXB35255.1"/>
    </source>
</evidence>
<dbReference type="STRING" id="1393034.HMPREF3192_00332"/>
<organism evidence="1 2">
    <name type="scientific">Atopobium deltae</name>
    <dbReference type="NCBI Taxonomy" id="1393034"/>
    <lineage>
        <taxon>Bacteria</taxon>
        <taxon>Bacillati</taxon>
        <taxon>Actinomycetota</taxon>
        <taxon>Coriobacteriia</taxon>
        <taxon>Coriobacteriales</taxon>
        <taxon>Atopobiaceae</taxon>
        <taxon>Atopobium</taxon>
    </lineage>
</organism>
<gene>
    <name evidence="1" type="ORF">HMPREF3192_00332</name>
</gene>
<dbReference type="AlphaFoldDB" id="A0A133XWC1"/>
<evidence type="ECO:0000313" key="2">
    <source>
        <dbReference type="Proteomes" id="UP000070675"/>
    </source>
</evidence>
<accession>A0A133XWC1</accession>
<comment type="caution">
    <text evidence="1">The sequence shown here is derived from an EMBL/GenBank/DDBJ whole genome shotgun (WGS) entry which is preliminary data.</text>
</comment>